<comment type="function">
    <text evidence="2 9 11">Excises uracil residues from the DNA which can arise as a result of misincorporation of dUMP residues by DNA polymerase or due to deamination of cytosine.</text>
</comment>
<comment type="subcellular location">
    <subcellularLocation>
        <location evidence="9">Cytoplasm</location>
    </subcellularLocation>
</comment>
<reference evidence="13 14" key="1">
    <citation type="submission" date="2019-03" db="EMBL/GenBank/DDBJ databases">
        <title>Genomic Encyclopedia of Type Strains, Phase IV (KMG-IV): sequencing the most valuable type-strain genomes for metagenomic binning, comparative biology and taxonomic classification.</title>
        <authorList>
            <person name="Goeker M."/>
        </authorList>
    </citation>
    <scope>NUCLEOTIDE SEQUENCE [LARGE SCALE GENOMIC DNA]</scope>
    <source>
        <strain evidence="13 14">DSM 102852</strain>
    </source>
</reference>
<protein>
    <recommendedName>
        <fullName evidence="5 9">Uracil-DNA glycosylase</fullName>
        <shortName evidence="9">UDG</shortName>
        <ecNumber evidence="4 9">3.2.2.27</ecNumber>
    </recommendedName>
</protein>
<evidence type="ECO:0000313" key="14">
    <source>
        <dbReference type="Proteomes" id="UP000294480"/>
    </source>
</evidence>
<keyword evidence="14" id="KW-1185">Reference proteome</keyword>
<comment type="catalytic activity">
    <reaction evidence="1 9 11">
        <text>Hydrolyzes single-stranded DNA or mismatched double-stranded DNA and polynucleotides, releasing free uracil.</text>
        <dbReference type="EC" id="3.2.2.27"/>
    </reaction>
</comment>
<dbReference type="SMART" id="SM00987">
    <property type="entry name" value="UreE_C"/>
    <property type="match status" value="1"/>
</dbReference>
<dbReference type="SMART" id="SM00986">
    <property type="entry name" value="UDG"/>
    <property type="match status" value="1"/>
</dbReference>
<dbReference type="OrthoDB" id="9804372at2"/>
<keyword evidence="9" id="KW-0963">Cytoplasm</keyword>
<dbReference type="InterPro" id="IPR036895">
    <property type="entry name" value="Uracil-DNA_glycosylase-like_sf"/>
</dbReference>
<dbReference type="GO" id="GO:0004844">
    <property type="term" value="F:uracil DNA N-glycosylase activity"/>
    <property type="evidence" value="ECO:0007669"/>
    <property type="project" value="UniProtKB-UniRule"/>
</dbReference>
<dbReference type="GO" id="GO:0005737">
    <property type="term" value="C:cytoplasm"/>
    <property type="evidence" value="ECO:0007669"/>
    <property type="project" value="UniProtKB-SubCell"/>
</dbReference>
<evidence type="ECO:0000256" key="4">
    <source>
        <dbReference type="ARBA" id="ARBA00012030"/>
    </source>
</evidence>
<feature type="active site" description="Proton acceptor" evidence="9 10">
    <location>
        <position position="66"/>
    </location>
</feature>
<dbReference type="NCBIfam" id="NF003591">
    <property type="entry name" value="PRK05254.1-4"/>
    <property type="match status" value="1"/>
</dbReference>
<dbReference type="NCBIfam" id="NF003589">
    <property type="entry name" value="PRK05254.1-2"/>
    <property type="match status" value="1"/>
</dbReference>
<dbReference type="EC" id="3.2.2.27" evidence="4 9"/>
<dbReference type="NCBIfam" id="NF003592">
    <property type="entry name" value="PRK05254.1-5"/>
    <property type="match status" value="1"/>
</dbReference>
<dbReference type="CDD" id="cd10027">
    <property type="entry name" value="UDG-F1-like"/>
    <property type="match status" value="1"/>
</dbReference>
<evidence type="ECO:0000259" key="12">
    <source>
        <dbReference type="SMART" id="SM00986"/>
    </source>
</evidence>
<dbReference type="EMBL" id="SNZE01000002">
    <property type="protein sequence ID" value="TDR32852.1"/>
    <property type="molecule type" value="Genomic_DNA"/>
</dbReference>
<organism evidence="13 14">
    <name type="scientific">Hydromonas duriensis</name>
    <dbReference type="NCBI Taxonomy" id="1527608"/>
    <lineage>
        <taxon>Bacteria</taxon>
        <taxon>Pseudomonadati</taxon>
        <taxon>Pseudomonadota</taxon>
        <taxon>Betaproteobacteria</taxon>
        <taxon>Burkholderiales</taxon>
        <taxon>Burkholderiaceae</taxon>
        <taxon>Hydromonas</taxon>
    </lineage>
</organism>
<evidence type="ECO:0000256" key="5">
    <source>
        <dbReference type="ARBA" id="ARBA00018429"/>
    </source>
</evidence>
<dbReference type="GO" id="GO:0097510">
    <property type="term" value="P:base-excision repair, AP site formation via deaminated base removal"/>
    <property type="evidence" value="ECO:0007669"/>
    <property type="project" value="TreeGrafter"/>
</dbReference>
<dbReference type="RefSeq" id="WP_133619022.1">
    <property type="nucleotide sequence ID" value="NZ_SNZE01000002.1"/>
</dbReference>
<dbReference type="Proteomes" id="UP000294480">
    <property type="component" value="Unassembled WGS sequence"/>
</dbReference>
<dbReference type="PANTHER" id="PTHR11264:SF0">
    <property type="entry name" value="URACIL-DNA GLYCOSYLASE"/>
    <property type="match status" value="1"/>
</dbReference>
<sequence>MDVKIESSWKEALAEEFKKTYFAKIKTALLQAREEGRDVYPRGGLIFNAFNSTPLSEVKVVILGQDPYHQPGQAMGLSFSVPPEVKIPASLRNVYKELAATVDGFVVPKHGDLSKWAAQGVLMLNASLTVERDKAGSHAAIGWQDFTDAVIDVVSHQCEGVVFLLWGNFAKKKAERVDASRHHVLTAVHPSPLAGNGFLGCNHFILTNQLLQAQNKTPIDWQV</sequence>
<evidence type="ECO:0000256" key="10">
    <source>
        <dbReference type="PROSITE-ProRule" id="PRU10072"/>
    </source>
</evidence>
<dbReference type="SUPFAM" id="SSF52141">
    <property type="entry name" value="Uracil-DNA glycosylase-like"/>
    <property type="match status" value="1"/>
</dbReference>
<dbReference type="InterPro" id="IPR018085">
    <property type="entry name" value="Ura-DNA_Glyclase_AS"/>
</dbReference>
<evidence type="ECO:0000256" key="7">
    <source>
        <dbReference type="ARBA" id="ARBA00022801"/>
    </source>
</evidence>
<evidence type="ECO:0000256" key="6">
    <source>
        <dbReference type="ARBA" id="ARBA00022763"/>
    </source>
</evidence>
<dbReference type="Pfam" id="PF03167">
    <property type="entry name" value="UDG"/>
    <property type="match status" value="1"/>
</dbReference>
<evidence type="ECO:0000256" key="3">
    <source>
        <dbReference type="ARBA" id="ARBA00008184"/>
    </source>
</evidence>
<dbReference type="HAMAP" id="MF_00148">
    <property type="entry name" value="UDG"/>
    <property type="match status" value="1"/>
</dbReference>
<dbReference type="FunFam" id="3.40.470.10:FF:000001">
    <property type="entry name" value="Uracil-DNA glycosylase"/>
    <property type="match status" value="1"/>
</dbReference>
<accession>A0A4R6YB74</accession>
<dbReference type="Gene3D" id="3.40.470.10">
    <property type="entry name" value="Uracil-DNA glycosylase-like domain"/>
    <property type="match status" value="1"/>
</dbReference>
<dbReference type="InterPro" id="IPR005122">
    <property type="entry name" value="Uracil-DNA_glycosylase-like"/>
</dbReference>
<comment type="caution">
    <text evidence="13">The sequence shown here is derived from an EMBL/GenBank/DDBJ whole genome shotgun (WGS) entry which is preliminary data.</text>
</comment>
<evidence type="ECO:0000313" key="13">
    <source>
        <dbReference type="EMBL" id="TDR32852.1"/>
    </source>
</evidence>
<dbReference type="PANTHER" id="PTHR11264">
    <property type="entry name" value="URACIL-DNA GLYCOSYLASE"/>
    <property type="match status" value="1"/>
</dbReference>
<keyword evidence="7 9" id="KW-0378">Hydrolase</keyword>
<feature type="domain" description="Uracil-DNA glycosylase-like" evidence="12">
    <location>
        <begin position="51"/>
        <end position="211"/>
    </location>
</feature>
<evidence type="ECO:0000256" key="11">
    <source>
        <dbReference type="RuleBase" id="RU003780"/>
    </source>
</evidence>
<dbReference type="NCBIfam" id="TIGR00628">
    <property type="entry name" value="ung"/>
    <property type="match status" value="1"/>
</dbReference>
<keyword evidence="8 9" id="KW-0234">DNA repair</keyword>
<gene>
    <name evidence="9" type="primary">ung</name>
    <name evidence="13" type="ORF">DFR44_102151</name>
</gene>
<name>A0A4R6YB74_9BURK</name>
<proteinExistence type="inferred from homology"/>
<dbReference type="NCBIfam" id="NF003588">
    <property type="entry name" value="PRK05254.1-1"/>
    <property type="match status" value="1"/>
</dbReference>
<evidence type="ECO:0000256" key="9">
    <source>
        <dbReference type="HAMAP-Rule" id="MF_00148"/>
    </source>
</evidence>
<comment type="similarity">
    <text evidence="3 9 11">Belongs to the uracil-DNA glycosylase (UDG) superfamily. UNG family.</text>
</comment>
<evidence type="ECO:0000256" key="2">
    <source>
        <dbReference type="ARBA" id="ARBA00002631"/>
    </source>
</evidence>
<evidence type="ECO:0000256" key="8">
    <source>
        <dbReference type="ARBA" id="ARBA00023204"/>
    </source>
</evidence>
<dbReference type="AlphaFoldDB" id="A0A4R6YB74"/>
<keyword evidence="6 9" id="KW-0227">DNA damage</keyword>
<evidence type="ECO:0000256" key="1">
    <source>
        <dbReference type="ARBA" id="ARBA00001400"/>
    </source>
</evidence>
<dbReference type="PROSITE" id="PS00130">
    <property type="entry name" value="U_DNA_GLYCOSYLASE"/>
    <property type="match status" value="1"/>
</dbReference>
<dbReference type="InterPro" id="IPR002043">
    <property type="entry name" value="UDG_fam1"/>
</dbReference>